<evidence type="ECO:0000313" key="3">
    <source>
        <dbReference type="Proteomes" id="UP001595916"/>
    </source>
</evidence>
<protein>
    <submittedName>
        <fullName evidence="2">Uncharacterized protein</fullName>
    </submittedName>
</protein>
<proteinExistence type="predicted"/>
<name>A0ABV9QLP1_9FIRM</name>
<reference evidence="3" key="1">
    <citation type="journal article" date="2019" name="Int. J. Syst. Evol. Microbiol.">
        <title>The Global Catalogue of Microorganisms (GCM) 10K type strain sequencing project: providing services to taxonomists for standard genome sequencing and annotation.</title>
        <authorList>
            <consortium name="The Broad Institute Genomics Platform"/>
            <consortium name="The Broad Institute Genome Sequencing Center for Infectious Disease"/>
            <person name="Wu L."/>
            <person name="Ma J."/>
        </authorList>
    </citation>
    <scope>NUCLEOTIDE SEQUENCE [LARGE SCALE GENOMIC DNA]</scope>
    <source>
        <strain evidence="3">CCUG 46385</strain>
    </source>
</reference>
<feature type="transmembrane region" description="Helical" evidence="1">
    <location>
        <begin position="93"/>
        <end position="110"/>
    </location>
</feature>
<keyword evidence="1" id="KW-0472">Membrane</keyword>
<evidence type="ECO:0000256" key="1">
    <source>
        <dbReference type="SAM" id="Phobius"/>
    </source>
</evidence>
<dbReference type="RefSeq" id="WP_379788358.1">
    <property type="nucleotide sequence ID" value="NZ_JBHSHL010000025.1"/>
</dbReference>
<dbReference type="Proteomes" id="UP001595916">
    <property type="component" value="Unassembled WGS sequence"/>
</dbReference>
<feature type="transmembrane region" description="Helical" evidence="1">
    <location>
        <begin position="65"/>
        <end position="81"/>
    </location>
</feature>
<keyword evidence="3" id="KW-1185">Reference proteome</keyword>
<keyword evidence="1" id="KW-1133">Transmembrane helix</keyword>
<gene>
    <name evidence="2" type="ORF">ACFO4R_07040</name>
</gene>
<organism evidence="2 3">
    <name type="scientific">Filifactor villosus</name>
    <dbReference type="NCBI Taxonomy" id="29374"/>
    <lineage>
        <taxon>Bacteria</taxon>
        <taxon>Bacillati</taxon>
        <taxon>Bacillota</taxon>
        <taxon>Clostridia</taxon>
        <taxon>Peptostreptococcales</taxon>
        <taxon>Filifactoraceae</taxon>
        <taxon>Filifactor</taxon>
    </lineage>
</organism>
<feature type="transmembrane region" description="Helical" evidence="1">
    <location>
        <begin position="34"/>
        <end position="53"/>
    </location>
</feature>
<feature type="transmembrane region" description="Helical" evidence="1">
    <location>
        <begin position="6"/>
        <end position="27"/>
    </location>
</feature>
<accession>A0ABV9QLP1</accession>
<dbReference type="EMBL" id="JBHSHL010000025">
    <property type="protein sequence ID" value="MFC4804833.1"/>
    <property type="molecule type" value="Genomic_DNA"/>
</dbReference>
<comment type="caution">
    <text evidence="2">The sequence shown here is derived from an EMBL/GenBank/DDBJ whole genome shotgun (WGS) entry which is preliminary data.</text>
</comment>
<sequence length="136" mass="15834">MKLYKITIRFAVLYCILYASLYYTVFILPDENSFLGGLFFFVFVWTRSMLLFWGGTVFGFSSPPLYLLLIAGLILINLYVLKRNNELTFKRFACLLLVFVCLLFVGILNYKGYGLITESSTDFWKAFPFVPESKYD</sequence>
<evidence type="ECO:0000313" key="2">
    <source>
        <dbReference type="EMBL" id="MFC4804833.1"/>
    </source>
</evidence>
<keyword evidence="1" id="KW-0812">Transmembrane</keyword>